<feature type="compositionally biased region" description="Basic and acidic residues" evidence="5">
    <location>
        <begin position="747"/>
        <end position="775"/>
    </location>
</feature>
<dbReference type="Pfam" id="PF10551">
    <property type="entry name" value="MULE"/>
    <property type="match status" value="1"/>
</dbReference>
<dbReference type="InterPro" id="IPR007527">
    <property type="entry name" value="Znf_SWIM"/>
</dbReference>
<accession>A0ABQ5B827</accession>
<reference evidence="7" key="2">
    <citation type="submission" date="2022-01" db="EMBL/GenBank/DDBJ databases">
        <authorList>
            <person name="Yamashiro T."/>
            <person name="Shiraishi A."/>
            <person name="Satake H."/>
            <person name="Nakayama K."/>
        </authorList>
    </citation>
    <scope>NUCLEOTIDE SEQUENCE</scope>
</reference>
<dbReference type="SMART" id="SM00575">
    <property type="entry name" value="ZnF_PMZ"/>
    <property type="match status" value="1"/>
</dbReference>
<evidence type="ECO:0000256" key="2">
    <source>
        <dbReference type="ARBA" id="ARBA00022771"/>
    </source>
</evidence>
<feature type="compositionally biased region" description="Low complexity" evidence="5">
    <location>
        <begin position="1"/>
        <end position="28"/>
    </location>
</feature>
<dbReference type="Pfam" id="PF04434">
    <property type="entry name" value="SWIM"/>
    <property type="match status" value="1"/>
</dbReference>
<comment type="caution">
    <text evidence="7">The sequence shown here is derived from an EMBL/GenBank/DDBJ whole genome shotgun (WGS) entry which is preliminary data.</text>
</comment>
<dbReference type="InterPro" id="IPR018289">
    <property type="entry name" value="MULE_transposase_dom"/>
</dbReference>
<gene>
    <name evidence="7" type="ORF">Tco_0858082</name>
</gene>
<proteinExistence type="predicted"/>
<evidence type="ECO:0000259" key="6">
    <source>
        <dbReference type="PROSITE" id="PS50966"/>
    </source>
</evidence>
<evidence type="ECO:0000313" key="8">
    <source>
        <dbReference type="Proteomes" id="UP001151760"/>
    </source>
</evidence>
<dbReference type="Proteomes" id="UP001151760">
    <property type="component" value="Unassembled WGS sequence"/>
</dbReference>
<feature type="compositionally biased region" description="Polar residues" evidence="5">
    <location>
        <begin position="727"/>
        <end position="738"/>
    </location>
</feature>
<evidence type="ECO:0000313" key="7">
    <source>
        <dbReference type="EMBL" id="GJT11040.1"/>
    </source>
</evidence>
<keyword evidence="8" id="KW-1185">Reference proteome</keyword>
<dbReference type="PANTHER" id="PTHR47718">
    <property type="entry name" value="OS01G0519700 PROTEIN"/>
    <property type="match status" value="1"/>
</dbReference>
<dbReference type="EMBL" id="BQNB010013036">
    <property type="protein sequence ID" value="GJT11040.1"/>
    <property type="molecule type" value="Genomic_DNA"/>
</dbReference>
<feature type="region of interest" description="Disordered" evidence="5">
    <location>
        <begin position="1"/>
        <end position="29"/>
    </location>
</feature>
<sequence length="808" mass="93658">MSTECSTSTSNDCSTSTSNECSTSSTSNLRSADNDNFQIVRVKDHVGYYIVDDDGNRTWYPDNDIGDKPLEGCEFVSIDQAYAFYKDYGKRAGFDVRKGGHYKPKAGEDPNLKWFLCSKEGKNPEPAADKSKDVISDVSEITTDQNVIVKQTRNRGSVRCGCLAKIRIKKYEGNLYRVYTFIEGHNHPLVAEKDMIYMKSSRDLGYTKQHFLFQASNANFGPSTGFRLLKQICGGFDRVGATVVDCKNQKKKMNLFIGDRDAQMAVEKLLSRKLHSPGFYVNYKLGDDDKLVGLFWADEQAIRDYAVFGDIVSFDATFRSNKYKMVFVPFTGINHHNRCITFASGLLSDETVGAYKWLLEEFKNAFGKDLNVVITDQDPSMKIAIPECFPNTRHRLCMWHIMQKLVTKVGTAICNKTDFKRRICDIVWTDQILPYEFEREWEIMIKDFQLDDNKWLQDMFDIRESWIPAFLRDELMAGLMRTTSRSESENHFFGKWTSPHLTLVEFLSHYDTAIEYQRYIERKNDHDSRYKNPKLKTDLQMEKEASTFYTRTVFFDVQDEIYASYSHCMSVNVVQVDNAEKYSIRDMQAENRIRGDNNFVVYQFLNVFLNILHVDFCKSEMEIECSCKHYEAYGLLCRHIFYVLRMNNIKEFPRKYLNKRWLKNAKPFNAAIRRIVGGSYSILESEVFDLYKIFESTIDRLVHDMDKIYKEQMKDLLNKDKIDVPTTIGNPDQSSNKGTGVHSRWKSKAEIEKEAAKNSEKRRTCSKCGNKEGHNSRTCTNERVQPSNKVKKTLQATPTRTGLRSRRN</sequence>
<protein>
    <submittedName>
        <fullName evidence="7">FAR1-related sequence 5-like protein</fullName>
    </submittedName>
</protein>
<organism evidence="7 8">
    <name type="scientific">Tanacetum coccineum</name>
    <dbReference type="NCBI Taxonomy" id="301880"/>
    <lineage>
        <taxon>Eukaryota</taxon>
        <taxon>Viridiplantae</taxon>
        <taxon>Streptophyta</taxon>
        <taxon>Embryophyta</taxon>
        <taxon>Tracheophyta</taxon>
        <taxon>Spermatophyta</taxon>
        <taxon>Magnoliopsida</taxon>
        <taxon>eudicotyledons</taxon>
        <taxon>Gunneridae</taxon>
        <taxon>Pentapetalae</taxon>
        <taxon>asterids</taxon>
        <taxon>campanulids</taxon>
        <taxon>Asterales</taxon>
        <taxon>Asteraceae</taxon>
        <taxon>Asteroideae</taxon>
        <taxon>Anthemideae</taxon>
        <taxon>Anthemidinae</taxon>
        <taxon>Tanacetum</taxon>
    </lineage>
</organism>
<evidence type="ECO:0000256" key="5">
    <source>
        <dbReference type="SAM" id="MobiDB-lite"/>
    </source>
</evidence>
<keyword evidence="2 4" id="KW-0863">Zinc-finger</keyword>
<evidence type="ECO:0000256" key="4">
    <source>
        <dbReference type="PROSITE-ProRule" id="PRU00325"/>
    </source>
</evidence>
<feature type="domain" description="SWIM-type" evidence="6">
    <location>
        <begin position="610"/>
        <end position="648"/>
    </location>
</feature>
<dbReference type="PANTHER" id="PTHR47718:SF17">
    <property type="entry name" value="PROTEIN FAR1-RELATED SEQUENCE 5-LIKE"/>
    <property type="match status" value="1"/>
</dbReference>
<feature type="compositionally biased region" description="Polar residues" evidence="5">
    <location>
        <begin position="776"/>
        <end position="802"/>
    </location>
</feature>
<evidence type="ECO:0000256" key="1">
    <source>
        <dbReference type="ARBA" id="ARBA00022723"/>
    </source>
</evidence>
<dbReference type="Pfam" id="PF03101">
    <property type="entry name" value="FAR1"/>
    <property type="match status" value="1"/>
</dbReference>
<feature type="region of interest" description="Disordered" evidence="5">
    <location>
        <begin position="726"/>
        <end position="808"/>
    </location>
</feature>
<reference evidence="7" key="1">
    <citation type="journal article" date="2022" name="Int. J. Mol. Sci.">
        <title>Draft Genome of Tanacetum Coccineum: Genomic Comparison of Closely Related Tanacetum-Family Plants.</title>
        <authorList>
            <person name="Yamashiro T."/>
            <person name="Shiraishi A."/>
            <person name="Nakayama K."/>
            <person name="Satake H."/>
        </authorList>
    </citation>
    <scope>NUCLEOTIDE SEQUENCE</scope>
</reference>
<dbReference type="InterPro" id="IPR004330">
    <property type="entry name" value="FAR1_DNA_bnd_dom"/>
</dbReference>
<dbReference type="PROSITE" id="PS50966">
    <property type="entry name" value="ZF_SWIM"/>
    <property type="match status" value="1"/>
</dbReference>
<keyword evidence="1" id="KW-0479">Metal-binding</keyword>
<name>A0ABQ5B827_9ASTR</name>
<keyword evidence="3" id="KW-0862">Zinc</keyword>
<evidence type="ECO:0000256" key="3">
    <source>
        <dbReference type="ARBA" id="ARBA00022833"/>
    </source>
</evidence>
<dbReference type="InterPro" id="IPR006564">
    <property type="entry name" value="Znf_PMZ"/>
</dbReference>